<proteinExistence type="predicted"/>
<gene>
    <name evidence="2" type="ORF">EK21DRAFT_105868</name>
</gene>
<evidence type="ECO:0000313" key="2">
    <source>
        <dbReference type="EMBL" id="KAF2036552.1"/>
    </source>
</evidence>
<reference evidence="2" key="1">
    <citation type="journal article" date="2020" name="Stud. Mycol.">
        <title>101 Dothideomycetes genomes: a test case for predicting lifestyles and emergence of pathogens.</title>
        <authorList>
            <person name="Haridas S."/>
            <person name="Albert R."/>
            <person name="Binder M."/>
            <person name="Bloem J."/>
            <person name="Labutti K."/>
            <person name="Salamov A."/>
            <person name="Andreopoulos B."/>
            <person name="Baker S."/>
            <person name="Barry K."/>
            <person name="Bills G."/>
            <person name="Bluhm B."/>
            <person name="Cannon C."/>
            <person name="Castanera R."/>
            <person name="Culley D."/>
            <person name="Daum C."/>
            <person name="Ezra D."/>
            <person name="Gonzalez J."/>
            <person name="Henrissat B."/>
            <person name="Kuo A."/>
            <person name="Liang C."/>
            <person name="Lipzen A."/>
            <person name="Lutzoni F."/>
            <person name="Magnuson J."/>
            <person name="Mondo S."/>
            <person name="Nolan M."/>
            <person name="Ohm R."/>
            <person name="Pangilinan J."/>
            <person name="Park H.-J."/>
            <person name="Ramirez L."/>
            <person name="Alfaro M."/>
            <person name="Sun H."/>
            <person name="Tritt A."/>
            <person name="Yoshinaga Y."/>
            <person name="Zwiers L.-H."/>
            <person name="Turgeon B."/>
            <person name="Goodwin S."/>
            <person name="Spatafora J."/>
            <person name="Crous P."/>
            <person name="Grigoriev I."/>
        </authorList>
    </citation>
    <scope>NUCLEOTIDE SEQUENCE</scope>
    <source>
        <strain evidence="2">CBS 110217</strain>
    </source>
</reference>
<name>A0A9P4HM69_9PLEO</name>
<feature type="region of interest" description="Disordered" evidence="1">
    <location>
        <begin position="1"/>
        <end position="51"/>
    </location>
</feature>
<dbReference type="Proteomes" id="UP000799777">
    <property type="component" value="Unassembled WGS sequence"/>
</dbReference>
<sequence>MAGNEGATTSRDTPSITENAKGIGKRKAKDAGVQGGEPAPKASKTKGGKRTAKTTNLIDCTVGDDGLPTEISKPGPVDQFADDIPYFYRKGIQNMFKNFFPTLGNDDDDDDADDDFDGFNAAMAIEETYEARVETLAHDVAINLQTCEPILVGDIHGKWNMYSPNYLDLREVAARFSKGAPRHYRDWKTGTLEIGDEQGNPAILSSQVVGALRLDGLEHNWRVFMDVPEFVEMEGRACRTVKKTFAGSQTMDSEITVGVYFFGEGLMKMKINGVSLGRREETNRWVTLYGVREGS</sequence>
<keyword evidence="3" id="KW-1185">Reference proteome</keyword>
<dbReference type="EMBL" id="ML978154">
    <property type="protein sequence ID" value="KAF2036552.1"/>
    <property type="molecule type" value="Genomic_DNA"/>
</dbReference>
<evidence type="ECO:0000256" key="1">
    <source>
        <dbReference type="SAM" id="MobiDB-lite"/>
    </source>
</evidence>
<protein>
    <submittedName>
        <fullName evidence="2">Uncharacterized protein</fullName>
    </submittedName>
</protein>
<dbReference type="AlphaFoldDB" id="A0A9P4HM69"/>
<comment type="caution">
    <text evidence="2">The sequence shown here is derived from an EMBL/GenBank/DDBJ whole genome shotgun (WGS) entry which is preliminary data.</text>
</comment>
<dbReference type="OrthoDB" id="3724702at2759"/>
<evidence type="ECO:0000313" key="3">
    <source>
        <dbReference type="Proteomes" id="UP000799777"/>
    </source>
</evidence>
<organism evidence="2 3">
    <name type="scientific">Setomelanomma holmii</name>
    <dbReference type="NCBI Taxonomy" id="210430"/>
    <lineage>
        <taxon>Eukaryota</taxon>
        <taxon>Fungi</taxon>
        <taxon>Dikarya</taxon>
        <taxon>Ascomycota</taxon>
        <taxon>Pezizomycotina</taxon>
        <taxon>Dothideomycetes</taxon>
        <taxon>Pleosporomycetidae</taxon>
        <taxon>Pleosporales</taxon>
        <taxon>Pleosporineae</taxon>
        <taxon>Phaeosphaeriaceae</taxon>
        <taxon>Setomelanomma</taxon>
    </lineage>
</organism>
<feature type="compositionally biased region" description="Polar residues" evidence="1">
    <location>
        <begin position="1"/>
        <end position="18"/>
    </location>
</feature>
<accession>A0A9P4HM69</accession>